<gene>
    <name evidence="1" type="ORF">OKA104_LOCUS45592</name>
</gene>
<accession>A0A820H6Z8</accession>
<dbReference type="AlphaFoldDB" id="A0A820H6Z8"/>
<proteinExistence type="predicted"/>
<dbReference type="EMBL" id="CAJOAY010015365">
    <property type="protein sequence ID" value="CAF4288807.1"/>
    <property type="molecule type" value="Genomic_DNA"/>
</dbReference>
<feature type="non-terminal residue" evidence="1">
    <location>
        <position position="1"/>
    </location>
</feature>
<protein>
    <submittedName>
        <fullName evidence="1">Uncharacterized protein</fullName>
    </submittedName>
</protein>
<sequence length="43" mass="4496">APSLKHGRLSIVVRAPLDNVSMGGSSSIISGINERHLLGVNSR</sequence>
<reference evidence="1" key="1">
    <citation type="submission" date="2021-02" db="EMBL/GenBank/DDBJ databases">
        <authorList>
            <person name="Nowell W R."/>
        </authorList>
    </citation>
    <scope>NUCLEOTIDE SEQUENCE</scope>
</reference>
<comment type="caution">
    <text evidence="1">The sequence shown here is derived from an EMBL/GenBank/DDBJ whole genome shotgun (WGS) entry which is preliminary data.</text>
</comment>
<evidence type="ECO:0000313" key="2">
    <source>
        <dbReference type="Proteomes" id="UP000663881"/>
    </source>
</evidence>
<evidence type="ECO:0000313" key="1">
    <source>
        <dbReference type="EMBL" id="CAF4288807.1"/>
    </source>
</evidence>
<organism evidence="1 2">
    <name type="scientific">Adineta steineri</name>
    <dbReference type="NCBI Taxonomy" id="433720"/>
    <lineage>
        <taxon>Eukaryota</taxon>
        <taxon>Metazoa</taxon>
        <taxon>Spiralia</taxon>
        <taxon>Gnathifera</taxon>
        <taxon>Rotifera</taxon>
        <taxon>Eurotatoria</taxon>
        <taxon>Bdelloidea</taxon>
        <taxon>Adinetida</taxon>
        <taxon>Adinetidae</taxon>
        <taxon>Adineta</taxon>
    </lineage>
</organism>
<name>A0A820H6Z8_9BILA</name>
<dbReference type="Proteomes" id="UP000663881">
    <property type="component" value="Unassembled WGS sequence"/>
</dbReference>